<dbReference type="PANTHER" id="PTHR31642:SF310">
    <property type="entry name" value="FATTY ALCOHOL:CAFFEOYL-COA ACYLTRANSFERASE"/>
    <property type="match status" value="1"/>
</dbReference>
<evidence type="ECO:0000256" key="1">
    <source>
        <dbReference type="ARBA" id="ARBA00022679"/>
    </source>
</evidence>
<evidence type="ECO:0000256" key="2">
    <source>
        <dbReference type="SAM" id="MobiDB-lite"/>
    </source>
</evidence>
<dbReference type="GeneID" id="89935377"/>
<feature type="region of interest" description="Disordered" evidence="2">
    <location>
        <begin position="192"/>
        <end position="220"/>
    </location>
</feature>
<proteinExistence type="predicted"/>
<evidence type="ECO:0000313" key="5">
    <source>
        <dbReference type="Proteomes" id="UP001302812"/>
    </source>
</evidence>
<evidence type="ECO:0000259" key="3">
    <source>
        <dbReference type="Pfam" id="PF22664"/>
    </source>
</evidence>
<dbReference type="Gene3D" id="3.30.559.10">
    <property type="entry name" value="Chloramphenicol acetyltransferase-like domain"/>
    <property type="match status" value="2"/>
</dbReference>
<sequence>MPRIYTSIILLFDTQDPAQAVDNLKAGLRRLNQRLPYIKGHVSATDASVENRGRLGIKWSAADRDIELTEPTFDGLDEDGRVPLLDISFPELKGQGAPLKYFPRRIMPLPVVTDLHSSLDAPVLAVNYTLLDGGLTVGLCVQHNVMDGTGMVELIRFWADCTRFADDSLTGCTAPDPEEPLHRDRLLRLATTRQDHNTAEVDSAPGDSEKANHISPQSSSETAAFRDLLARHREFRLLSDAPAAALRPSAAPAAVSKIFTFDTAKLEAVKQLVRGFFQEAACVTTNNVLSAIMWSCVTRVRAARRRHSASGGLGAPSSKLGFAINGRTRLSTTRSSTRGEPFKAVPFLGNVNLFGMAEMPVPELLAACQVPGGGGLDGGDGHRQLARVVEEIARAVKRVTPGHVAEVMDLIDMAPDVSDIAPGWESLHGADLSITSWANMGLYEADFGEGVGRPELMRVPWMTMDGLLIVLPRKRGLGKELWDAEMRAEEAGAETIEVVVVLHPQDVVALGEDSTLCSYLL</sequence>
<keyword evidence="5" id="KW-1185">Reference proteome</keyword>
<gene>
    <name evidence="4" type="ORF">N656DRAFT_705214</name>
</gene>
<dbReference type="AlphaFoldDB" id="A0AAN6TI77"/>
<dbReference type="RefSeq" id="XP_064672186.1">
    <property type="nucleotide sequence ID" value="XM_064811252.1"/>
</dbReference>
<dbReference type="InterPro" id="IPR023213">
    <property type="entry name" value="CAT-like_dom_sf"/>
</dbReference>
<dbReference type="InterPro" id="IPR050317">
    <property type="entry name" value="Plant_Fungal_Acyltransferase"/>
</dbReference>
<dbReference type="Proteomes" id="UP001302812">
    <property type="component" value="Unassembled WGS sequence"/>
</dbReference>
<evidence type="ECO:0000313" key="4">
    <source>
        <dbReference type="EMBL" id="KAK4114616.1"/>
    </source>
</evidence>
<keyword evidence="1" id="KW-0808">Transferase</keyword>
<organism evidence="4 5">
    <name type="scientific">Canariomyces notabilis</name>
    <dbReference type="NCBI Taxonomy" id="2074819"/>
    <lineage>
        <taxon>Eukaryota</taxon>
        <taxon>Fungi</taxon>
        <taxon>Dikarya</taxon>
        <taxon>Ascomycota</taxon>
        <taxon>Pezizomycotina</taxon>
        <taxon>Sordariomycetes</taxon>
        <taxon>Sordariomycetidae</taxon>
        <taxon>Sordariales</taxon>
        <taxon>Chaetomiaceae</taxon>
        <taxon>Canariomyces</taxon>
    </lineage>
</organism>
<accession>A0AAN6TI77</accession>
<dbReference type="GO" id="GO:0016747">
    <property type="term" value="F:acyltransferase activity, transferring groups other than amino-acyl groups"/>
    <property type="evidence" value="ECO:0007669"/>
    <property type="project" value="TreeGrafter"/>
</dbReference>
<name>A0AAN6TI77_9PEZI</name>
<dbReference type="EMBL" id="MU853336">
    <property type="protein sequence ID" value="KAK4114616.1"/>
    <property type="molecule type" value="Genomic_DNA"/>
</dbReference>
<feature type="domain" description="Trichothecene 3-O-acetyltransferase-like N-terminal" evidence="3">
    <location>
        <begin position="4"/>
        <end position="157"/>
    </location>
</feature>
<dbReference type="InterPro" id="IPR054710">
    <property type="entry name" value="Tri101-like_N"/>
</dbReference>
<reference evidence="4" key="2">
    <citation type="submission" date="2023-05" db="EMBL/GenBank/DDBJ databases">
        <authorList>
            <consortium name="Lawrence Berkeley National Laboratory"/>
            <person name="Steindorff A."/>
            <person name="Hensen N."/>
            <person name="Bonometti L."/>
            <person name="Westerberg I."/>
            <person name="Brannstrom I.O."/>
            <person name="Guillou S."/>
            <person name="Cros-Aarteil S."/>
            <person name="Calhoun S."/>
            <person name="Haridas S."/>
            <person name="Kuo A."/>
            <person name="Mondo S."/>
            <person name="Pangilinan J."/>
            <person name="Riley R."/>
            <person name="Labutti K."/>
            <person name="Andreopoulos B."/>
            <person name="Lipzen A."/>
            <person name="Chen C."/>
            <person name="Yanf M."/>
            <person name="Daum C."/>
            <person name="Ng V."/>
            <person name="Clum A."/>
            <person name="Ohm R."/>
            <person name="Martin F."/>
            <person name="Silar P."/>
            <person name="Natvig D."/>
            <person name="Lalanne C."/>
            <person name="Gautier V."/>
            <person name="Ament-Velasquez S.L."/>
            <person name="Kruys A."/>
            <person name="Hutchinson M.I."/>
            <person name="Powell A.J."/>
            <person name="Barry K."/>
            <person name="Miller A.N."/>
            <person name="Grigoriev I.V."/>
            <person name="Debuchy R."/>
            <person name="Gladieux P."/>
            <person name="Thoren M.H."/>
            <person name="Johannesson H."/>
        </authorList>
    </citation>
    <scope>NUCLEOTIDE SEQUENCE</scope>
    <source>
        <strain evidence="4">CBS 508.74</strain>
    </source>
</reference>
<protein>
    <recommendedName>
        <fullName evidence="3">Trichothecene 3-O-acetyltransferase-like N-terminal domain-containing protein</fullName>
    </recommendedName>
</protein>
<dbReference type="Pfam" id="PF22664">
    <property type="entry name" value="TRI-like_N"/>
    <property type="match status" value="1"/>
</dbReference>
<reference evidence="4" key="1">
    <citation type="journal article" date="2023" name="Mol. Phylogenet. Evol.">
        <title>Genome-scale phylogeny and comparative genomics of the fungal order Sordariales.</title>
        <authorList>
            <person name="Hensen N."/>
            <person name="Bonometti L."/>
            <person name="Westerberg I."/>
            <person name="Brannstrom I.O."/>
            <person name="Guillou S."/>
            <person name="Cros-Aarteil S."/>
            <person name="Calhoun S."/>
            <person name="Haridas S."/>
            <person name="Kuo A."/>
            <person name="Mondo S."/>
            <person name="Pangilinan J."/>
            <person name="Riley R."/>
            <person name="LaButti K."/>
            <person name="Andreopoulos B."/>
            <person name="Lipzen A."/>
            <person name="Chen C."/>
            <person name="Yan M."/>
            <person name="Daum C."/>
            <person name="Ng V."/>
            <person name="Clum A."/>
            <person name="Steindorff A."/>
            <person name="Ohm R.A."/>
            <person name="Martin F."/>
            <person name="Silar P."/>
            <person name="Natvig D.O."/>
            <person name="Lalanne C."/>
            <person name="Gautier V."/>
            <person name="Ament-Velasquez S.L."/>
            <person name="Kruys A."/>
            <person name="Hutchinson M.I."/>
            <person name="Powell A.J."/>
            <person name="Barry K."/>
            <person name="Miller A.N."/>
            <person name="Grigoriev I.V."/>
            <person name="Debuchy R."/>
            <person name="Gladieux P."/>
            <person name="Hiltunen Thoren M."/>
            <person name="Johannesson H."/>
        </authorList>
    </citation>
    <scope>NUCLEOTIDE SEQUENCE</scope>
    <source>
        <strain evidence="4">CBS 508.74</strain>
    </source>
</reference>
<comment type="caution">
    <text evidence="4">The sequence shown here is derived from an EMBL/GenBank/DDBJ whole genome shotgun (WGS) entry which is preliminary data.</text>
</comment>
<dbReference type="PANTHER" id="PTHR31642">
    <property type="entry name" value="TRICHOTHECENE 3-O-ACETYLTRANSFERASE"/>
    <property type="match status" value="1"/>
</dbReference>